<evidence type="ECO:0000313" key="2">
    <source>
        <dbReference type="Proteomes" id="UP000005408"/>
    </source>
</evidence>
<dbReference type="Proteomes" id="UP000005408">
    <property type="component" value="Unassembled WGS sequence"/>
</dbReference>
<name>A0A8W8NNE5_MAGGI</name>
<reference evidence="1" key="1">
    <citation type="submission" date="2022-08" db="UniProtKB">
        <authorList>
            <consortium name="EnsemblMetazoa"/>
        </authorList>
    </citation>
    <scope>IDENTIFICATION</scope>
    <source>
        <strain evidence="1">05x7-T-G4-1.051#20</strain>
    </source>
</reference>
<dbReference type="EnsemblMetazoa" id="G6017.1">
    <property type="protein sequence ID" value="G6017.1:cds"/>
    <property type="gene ID" value="G6017"/>
</dbReference>
<organism evidence="1 2">
    <name type="scientific">Magallana gigas</name>
    <name type="common">Pacific oyster</name>
    <name type="synonym">Crassostrea gigas</name>
    <dbReference type="NCBI Taxonomy" id="29159"/>
    <lineage>
        <taxon>Eukaryota</taxon>
        <taxon>Metazoa</taxon>
        <taxon>Spiralia</taxon>
        <taxon>Lophotrochozoa</taxon>
        <taxon>Mollusca</taxon>
        <taxon>Bivalvia</taxon>
        <taxon>Autobranchia</taxon>
        <taxon>Pteriomorphia</taxon>
        <taxon>Ostreida</taxon>
        <taxon>Ostreoidea</taxon>
        <taxon>Ostreidae</taxon>
        <taxon>Magallana</taxon>
    </lineage>
</organism>
<protein>
    <recommendedName>
        <fullName evidence="3">Sushi domain-containing protein</fullName>
    </recommendedName>
</protein>
<dbReference type="SUPFAM" id="SSF57414">
    <property type="entry name" value="Hairpin loop containing domain-like"/>
    <property type="match status" value="1"/>
</dbReference>
<evidence type="ECO:0008006" key="3">
    <source>
        <dbReference type="Google" id="ProtNLM"/>
    </source>
</evidence>
<keyword evidence="2" id="KW-1185">Reference proteome</keyword>
<proteinExistence type="predicted"/>
<sequence length="347" mass="38413">MDLIGKKMCENQCLTYFDCKAINFNKRHLSCELLNRSGQEAPEHLHFEEGTVHIYNITKSQMSNLCANKTCPAHHRCVAGKTKAYCIVAECPTTDLELINGDFSGPAIKVGDNLNFTCHQGFSKRNVTLTCLSSGKIKNAEQMACYKKDGLWTLAYIIQSNSGANPLTAYLKSGIQQERNASFPANCIAMTKVTGCSTPYRAGLIDDWEKLLITKIRFTVTFPNSTREIIFNGTGSNLTNWFSGDRVNSSSWLDLSPTGIYLYFTMFGYQDNFVNRFWSIIKLHSGCPGDIGWLTGSFEPPGGCLFDLTNGSFPVFRACPGNSSCFMESETIEAETIAVSVKADNLT</sequence>
<dbReference type="AlphaFoldDB" id="A0A8W8NNE5"/>
<evidence type="ECO:0000313" key="1">
    <source>
        <dbReference type="EnsemblMetazoa" id="G6017.1:cds"/>
    </source>
</evidence>
<accession>A0A8W8NNE5</accession>